<evidence type="ECO:0000259" key="1">
    <source>
        <dbReference type="Pfam" id="PF05598"/>
    </source>
</evidence>
<sequence>MIKQMPFAYAEYAGKRKQSRKQMLLIEMDGVVHWVGLNALIEPHYPKAEGGLPAHPLIAMLMQNWFGYRGSAMEEFLYETTLLSQLAWLHLDRTPDETTLFNFRCCLKKHNLGAGILCVINW</sequence>
<comment type="caution">
    <text evidence="2">The sequence shown here is derived from an EMBL/GenBank/DDBJ whole genome shotgun (WGS) entry which is preliminary data.</text>
</comment>
<reference evidence="2 3" key="1">
    <citation type="submission" date="2015-09" db="EMBL/GenBank/DDBJ databases">
        <title>Genome sequence of ICMP 11288.</title>
        <authorList>
            <person name="Visnovsky S."/>
            <person name="Lu A."/>
            <person name="Panda P."/>
            <person name="Pitman A."/>
        </authorList>
    </citation>
    <scope>NUCLEOTIDE SEQUENCE [LARGE SCALE GENOMIC DNA]</scope>
    <source>
        <strain evidence="2 3">ICMP 11288</strain>
    </source>
</reference>
<dbReference type="AlphaFoldDB" id="A0A0W0H5J0"/>
<evidence type="ECO:0000313" key="3">
    <source>
        <dbReference type="Proteomes" id="UP000054197"/>
    </source>
</evidence>
<evidence type="ECO:0000313" key="2">
    <source>
        <dbReference type="EMBL" id="KTB56092.1"/>
    </source>
</evidence>
<proteinExistence type="predicted"/>
<gene>
    <name evidence="2" type="ORF">AO063_06875</name>
</gene>
<dbReference type="Proteomes" id="UP000054197">
    <property type="component" value="Unassembled WGS sequence"/>
</dbReference>
<feature type="domain" description="Transposase InsH N-terminal" evidence="1">
    <location>
        <begin position="18"/>
        <end position="104"/>
    </location>
</feature>
<organism evidence="2 3">
    <name type="scientific">Pseudomonas fluorescens ICMP 11288</name>
    <dbReference type="NCBI Taxonomy" id="1198309"/>
    <lineage>
        <taxon>Bacteria</taxon>
        <taxon>Pseudomonadati</taxon>
        <taxon>Pseudomonadota</taxon>
        <taxon>Gammaproteobacteria</taxon>
        <taxon>Pseudomonadales</taxon>
        <taxon>Pseudomonadaceae</taxon>
        <taxon>Pseudomonas</taxon>
    </lineage>
</organism>
<accession>A0A0W0H5J0</accession>
<dbReference type="Pfam" id="PF05598">
    <property type="entry name" value="DUF772"/>
    <property type="match status" value="1"/>
</dbReference>
<dbReference type="PANTHER" id="PTHR35604">
    <property type="entry name" value="TRANSPOSASE INSH FOR INSERTION SEQUENCE ELEMENT IS5A-RELATED"/>
    <property type="match status" value="1"/>
</dbReference>
<dbReference type="InterPro" id="IPR008490">
    <property type="entry name" value="Transposase_InsH_N"/>
</dbReference>
<name>A0A0W0H5J0_PSEFL</name>
<dbReference type="PANTHER" id="PTHR35604:SF2">
    <property type="entry name" value="TRANSPOSASE INSH FOR INSERTION SEQUENCE ELEMENT IS5A-RELATED"/>
    <property type="match status" value="1"/>
</dbReference>
<protein>
    <recommendedName>
        <fullName evidence="1">Transposase InsH N-terminal domain-containing protein</fullName>
    </recommendedName>
</protein>
<dbReference type="EMBL" id="LKEF01000074">
    <property type="protein sequence ID" value="KTB56092.1"/>
    <property type="molecule type" value="Genomic_DNA"/>
</dbReference>